<comment type="caution">
    <text evidence="2">The sequence shown here is derived from an EMBL/GenBank/DDBJ whole genome shotgun (WGS) entry which is preliminary data.</text>
</comment>
<keyword evidence="1" id="KW-0472">Membrane</keyword>
<reference evidence="2 3" key="1">
    <citation type="submission" date="2017-07" db="EMBL/GenBank/DDBJ databases">
        <title>Paenibacillus herberti R33 genome sequencing and assembly.</title>
        <authorList>
            <person name="Su W."/>
        </authorList>
    </citation>
    <scope>NUCLEOTIDE SEQUENCE [LARGE SCALE GENOMIC DNA]</scope>
    <source>
        <strain evidence="2 3">R33</strain>
    </source>
</reference>
<dbReference type="InterPro" id="IPR010001">
    <property type="entry name" value="BofA"/>
</dbReference>
<protein>
    <submittedName>
        <fullName evidence="2">Pro-sigmaK processing inhibitor BofA</fullName>
    </submittedName>
</protein>
<feature type="transmembrane region" description="Helical" evidence="1">
    <location>
        <begin position="33"/>
        <end position="53"/>
    </location>
</feature>
<keyword evidence="1" id="KW-1133">Transmembrane helix</keyword>
<evidence type="ECO:0000256" key="1">
    <source>
        <dbReference type="SAM" id="Phobius"/>
    </source>
</evidence>
<dbReference type="Pfam" id="PF07441">
    <property type="entry name" value="BofA"/>
    <property type="match status" value="1"/>
</dbReference>
<feature type="transmembrane region" description="Helical" evidence="1">
    <location>
        <begin position="65"/>
        <end position="86"/>
    </location>
</feature>
<gene>
    <name evidence="2" type="ORF">CGZ75_17615</name>
</gene>
<dbReference type="OrthoDB" id="2659295at2"/>
<dbReference type="RefSeq" id="WP_089525530.1">
    <property type="nucleotide sequence ID" value="NZ_NMUQ01000002.1"/>
</dbReference>
<evidence type="ECO:0000313" key="2">
    <source>
        <dbReference type="EMBL" id="OXM14713.1"/>
    </source>
</evidence>
<proteinExistence type="predicted"/>
<keyword evidence="3" id="KW-1185">Reference proteome</keyword>
<organism evidence="2 3">
    <name type="scientific">Paenibacillus herberti</name>
    <dbReference type="NCBI Taxonomy" id="1619309"/>
    <lineage>
        <taxon>Bacteria</taxon>
        <taxon>Bacillati</taxon>
        <taxon>Bacillota</taxon>
        <taxon>Bacilli</taxon>
        <taxon>Bacillales</taxon>
        <taxon>Paenibacillaceae</taxon>
        <taxon>Paenibacillus</taxon>
    </lineage>
</organism>
<dbReference type="Proteomes" id="UP000215145">
    <property type="component" value="Unassembled WGS sequence"/>
</dbReference>
<dbReference type="EMBL" id="NMUQ01000002">
    <property type="protein sequence ID" value="OXM14713.1"/>
    <property type="molecule type" value="Genomic_DNA"/>
</dbReference>
<evidence type="ECO:0000313" key="3">
    <source>
        <dbReference type="Proteomes" id="UP000215145"/>
    </source>
</evidence>
<sequence>MKWIWLSMLSLSSILLVITLVRSRMSWSWFSRFALHLTAAAVGIYLLNGTGLLPGSEIPLNPATISTAVVLGLPGVAVLAGIQAIIL</sequence>
<dbReference type="AlphaFoldDB" id="A0A229NXR3"/>
<accession>A0A229NXR3</accession>
<keyword evidence="1" id="KW-0812">Transmembrane</keyword>
<name>A0A229NXR3_9BACL</name>